<gene>
    <name evidence="7" type="primary">lptF</name>
    <name evidence="7" type="ORF">OEZ60_00475</name>
</gene>
<feature type="transmembrane region" description="Helical" evidence="6">
    <location>
        <begin position="280"/>
        <end position="299"/>
    </location>
</feature>
<keyword evidence="5 6" id="KW-0472">Membrane</keyword>
<dbReference type="EMBL" id="JAOVQO010000001">
    <property type="protein sequence ID" value="MCU9846478.1"/>
    <property type="molecule type" value="Genomic_DNA"/>
</dbReference>
<comment type="caution">
    <text evidence="7">The sequence shown here is derived from an EMBL/GenBank/DDBJ whole genome shotgun (WGS) entry which is preliminary data.</text>
</comment>
<evidence type="ECO:0000256" key="5">
    <source>
        <dbReference type="ARBA" id="ARBA00023136"/>
    </source>
</evidence>
<feature type="transmembrane region" description="Helical" evidence="6">
    <location>
        <begin position="12"/>
        <end position="29"/>
    </location>
</feature>
<evidence type="ECO:0000256" key="4">
    <source>
        <dbReference type="ARBA" id="ARBA00022989"/>
    </source>
</evidence>
<evidence type="ECO:0000256" key="1">
    <source>
        <dbReference type="ARBA" id="ARBA00004651"/>
    </source>
</evidence>
<evidence type="ECO:0000256" key="3">
    <source>
        <dbReference type="ARBA" id="ARBA00022692"/>
    </source>
</evidence>
<evidence type="ECO:0000256" key="6">
    <source>
        <dbReference type="SAM" id="Phobius"/>
    </source>
</evidence>
<evidence type="ECO:0000313" key="7">
    <source>
        <dbReference type="EMBL" id="MCU9846478.1"/>
    </source>
</evidence>
<accession>A0ABT2WXS7</accession>
<dbReference type="PANTHER" id="PTHR33529:SF6">
    <property type="entry name" value="YJGP_YJGQ FAMILY PERMEASE"/>
    <property type="match status" value="1"/>
</dbReference>
<comment type="subcellular location">
    <subcellularLocation>
        <location evidence="1">Cell membrane</location>
        <topology evidence="1">Multi-pass membrane protein</topology>
    </subcellularLocation>
</comment>
<evidence type="ECO:0000256" key="2">
    <source>
        <dbReference type="ARBA" id="ARBA00022475"/>
    </source>
</evidence>
<dbReference type="Pfam" id="PF03739">
    <property type="entry name" value="LptF_LptG"/>
    <property type="match status" value="1"/>
</dbReference>
<dbReference type="InterPro" id="IPR030922">
    <property type="entry name" value="LptF"/>
</dbReference>
<sequence>MSRFDRYMLSQLMMLFGFFALVLVAVYWVNRAVLLFDQLIADGQSAWVFLEFTALTLPNVIRLVLPVAAFIASVYVTNRLSSESELVVMQATGFSPFRLARPVLYFGLVVGLMMAILVHALVPASRAKLSERRAEIAENVAARFLGDGDFLHPAPQITSYIREITPSGELLDLYLSDMRSPGERTAYTAERALLVRTESGPKLVMFDGMIQTLDTKTKTLALTRFENYSYDIGALIGRPGEGKPTVDEASTATLLWPDPAMAAQIGASRNEMLFAGHERLSQPFLAVVAALIGFSTLLTGGYSRFGLWRQIVVAVFLLIGVQFLVNGATNMATRDPELWPVVYLPILAGLAAAVALLSISGRSRRVRHDLVGAVAS</sequence>
<reference evidence="7 8" key="1">
    <citation type="submission" date="2022-10" db="EMBL/GenBank/DDBJ databases">
        <title>Defluviimonas sp. nov., isolated from ocean surface sediments.</title>
        <authorList>
            <person name="He W."/>
            <person name="Wang L."/>
            <person name="Zhang D.-F."/>
        </authorList>
    </citation>
    <scope>NUCLEOTIDE SEQUENCE [LARGE SCALE GENOMIC DNA]</scope>
    <source>
        <strain evidence="7 8">WL0024</strain>
    </source>
</reference>
<dbReference type="Proteomes" id="UP001209535">
    <property type="component" value="Unassembled WGS sequence"/>
</dbReference>
<keyword evidence="3 6" id="KW-0812">Transmembrane</keyword>
<proteinExistence type="predicted"/>
<name>A0ABT2WXS7_9RHOB</name>
<feature type="transmembrane region" description="Helical" evidence="6">
    <location>
        <begin position="60"/>
        <end position="78"/>
    </location>
</feature>
<keyword evidence="4 6" id="KW-1133">Transmembrane helix</keyword>
<dbReference type="RefSeq" id="WP_263332104.1">
    <property type="nucleotide sequence ID" value="NZ_JAOVQO010000001.1"/>
</dbReference>
<protein>
    <submittedName>
        <fullName evidence="7">LPS export ABC transporter permease LptF</fullName>
    </submittedName>
</protein>
<organism evidence="7 8">
    <name type="scientific">Albidovulum salinarum</name>
    <dbReference type="NCBI Taxonomy" id="2984153"/>
    <lineage>
        <taxon>Bacteria</taxon>
        <taxon>Pseudomonadati</taxon>
        <taxon>Pseudomonadota</taxon>
        <taxon>Alphaproteobacteria</taxon>
        <taxon>Rhodobacterales</taxon>
        <taxon>Paracoccaceae</taxon>
        <taxon>Albidovulum</taxon>
    </lineage>
</organism>
<feature type="transmembrane region" description="Helical" evidence="6">
    <location>
        <begin position="99"/>
        <end position="122"/>
    </location>
</feature>
<dbReference type="PANTHER" id="PTHR33529">
    <property type="entry name" value="SLR0882 PROTEIN-RELATED"/>
    <property type="match status" value="1"/>
</dbReference>
<dbReference type="InterPro" id="IPR005495">
    <property type="entry name" value="LptG/LptF_permease"/>
</dbReference>
<feature type="transmembrane region" description="Helical" evidence="6">
    <location>
        <begin position="311"/>
        <end position="329"/>
    </location>
</feature>
<dbReference type="NCBIfam" id="TIGR04407">
    <property type="entry name" value="LptF_YjgP"/>
    <property type="match status" value="1"/>
</dbReference>
<feature type="transmembrane region" description="Helical" evidence="6">
    <location>
        <begin position="341"/>
        <end position="359"/>
    </location>
</feature>
<keyword evidence="8" id="KW-1185">Reference proteome</keyword>
<evidence type="ECO:0000313" key="8">
    <source>
        <dbReference type="Proteomes" id="UP001209535"/>
    </source>
</evidence>
<keyword evidence="2" id="KW-1003">Cell membrane</keyword>